<evidence type="ECO:0000313" key="2">
    <source>
        <dbReference type="WBParaSite" id="RSKR_0000979500.1"/>
    </source>
</evidence>
<name>A0AC35UCA5_9BILA</name>
<dbReference type="Proteomes" id="UP000095286">
    <property type="component" value="Unplaced"/>
</dbReference>
<dbReference type="WBParaSite" id="RSKR_0000979500.1">
    <property type="protein sequence ID" value="RSKR_0000979500.1"/>
    <property type="gene ID" value="RSKR_0000979500"/>
</dbReference>
<proteinExistence type="predicted"/>
<reference evidence="2" key="1">
    <citation type="submission" date="2016-11" db="UniProtKB">
        <authorList>
            <consortium name="WormBaseParasite"/>
        </authorList>
    </citation>
    <scope>IDENTIFICATION</scope>
    <source>
        <strain evidence="2">KR3021</strain>
    </source>
</reference>
<sequence length="251" mass="27378">MCSKVVILVVVLIAIADCHLRQSNNSGSGVGNGRDSSSEEFRTNGRGRDSSEEDRRHSPRLPCFLDFASDATKRSYKFIVNNRSLTQGQKSTQIEALIGNESAGVKTAFGNYKNFMSKKDAEYQAKLIAASNNLTPAAKAVFDRIILVVNNKDLTEAQIERQTYDILNRTTRSIRRELDYVLPNGYCERFGGRKEDPCKDNGPNNSTTTLLPPLGSTTTISGTTTVIGGSTTTVVGAITTTTLPPPIFVFD</sequence>
<evidence type="ECO:0000313" key="1">
    <source>
        <dbReference type="Proteomes" id="UP000095286"/>
    </source>
</evidence>
<accession>A0AC35UCA5</accession>
<protein>
    <submittedName>
        <fullName evidence="2">DUF148 domain-containing protein</fullName>
    </submittedName>
</protein>
<organism evidence="1 2">
    <name type="scientific">Rhabditophanes sp. KR3021</name>
    <dbReference type="NCBI Taxonomy" id="114890"/>
    <lineage>
        <taxon>Eukaryota</taxon>
        <taxon>Metazoa</taxon>
        <taxon>Ecdysozoa</taxon>
        <taxon>Nematoda</taxon>
        <taxon>Chromadorea</taxon>
        <taxon>Rhabditida</taxon>
        <taxon>Tylenchina</taxon>
        <taxon>Panagrolaimomorpha</taxon>
        <taxon>Strongyloidoidea</taxon>
        <taxon>Alloionematidae</taxon>
        <taxon>Rhabditophanes</taxon>
    </lineage>
</organism>